<dbReference type="AlphaFoldDB" id="A0A2J8KJS2"/>
<gene>
    <name evidence="2" type="ORF">CK820_G0038382</name>
</gene>
<proteinExistence type="predicted"/>
<evidence type="ECO:0000313" key="3">
    <source>
        <dbReference type="Proteomes" id="UP000236370"/>
    </source>
</evidence>
<comment type="caution">
    <text evidence="2">The sequence shown here is derived from an EMBL/GenBank/DDBJ whole genome shotgun (WGS) entry which is preliminary data.</text>
</comment>
<evidence type="ECO:0000313" key="2">
    <source>
        <dbReference type="EMBL" id="PNI35240.1"/>
    </source>
</evidence>
<protein>
    <submittedName>
        <fullName evidence="2">FBXL18 isoform 4</fullName>
    </submittedName>
</protein>
<name>A0A2J8KJS2_PANTR</name>
<dbReference type="EMBL" id="NBAG03000362">
    <property type="protein sequence ID" value="PNI35240.1"/>
    <property type="molecule type" value="Genomic_DNA"/>
</dbReference>
<feature type="region of interest" description="Disordered" evidence="1">
    <location>
        <begin position="62"/>
        <end position="99"/>
    </location>
</feature>
<organism evidence="2 3">
    <name type="scientific">Pan troglodytes</name>
    <name type="common">Chimpanzee</name>
    <dbReference type="NCBI Taxonomy" id="9598"/>
    <lineage>
        <taxon>Eukaryota</taxon>
        <taxon>Metazoa</taxon>
        <taxon>Chordata</taxon>
        <taxon>Craniata</taxon>
        <taxon>Vertebrata</taxon>
        <taxon>Euteleostomi</taxon>
        <taxon>Mammalia</taxon>
        <taxon>Eutheria</taxon>
        <taxon>Euarchontoglires</taxon>
        <taxon>Primates</taxon>
        <taxon>Haplorrhini</taxon>
        <taxon>Catarrhini</taxon>
        <taxon>Hominidae</taxon>
        <taxon>Pan</taxon>
    </lineage>
</organism>
<dbReference type="Proteomes" id="UP000236370">
    <property type="component" value="Unassembled WGS sequence"/>
</dbReference>
<feature type="non-terminal residue" evidence="2">
    <location>
        <position position="260"/>
    </location>
</feature>
<accession>A0A2J8KJS2</accession>
<reference evidence="2 3" key="1">
    <citation type="submission" date="2017-12" db="EMBL/GenBank/DDBJ databases">
        <title>High-resolution comparative analysis of great ape genomes.</title>
        <authorList>
            <person name="Pollen A."/>
            <person name="Hastie A."/>
            <person name="Hormozdiari F."/>
            <person name="Dougherty M."/>
            <person name="Liu R."/>
            <person name="Chaisson M."/>
            <person name="Hoppe E."/>
            <person name="Hill C."/>
            <person name="Pang A."/>
            <person name="Hillier L."/>
            <person name="Baker C."/>
            <person name="Armstrong J."/>
            <person name="Shendure J."/>
            <person name="Paten B."/>
            <person name="Wilson R."/>
            <person name="Chao H."/>
            <person name="Schneider V."/>
            <person name="Ventura M."/>
            <person name="Kronenberg Z."/>
            <person name="Murali S."/>
            <person name="Gordon D."/>
            <person name="Cantsilieris S."/>
            <person name="Munson K."/>
            <person name="Nelson B."/>
            <person name="Raja A."/>
            <person name="Underwood J."/>
            <person name="Diekhans M."/>
            <person name="Fiddes I."/>
            <person name="Haussler D."/>
            <person name="Eichler E."/>
        </authorList>
    </citation>
    <scope>NUCLEOTIDE SEQUENCE [LARGE SCALE GENOMIC DNA]</scope>
    <source>
        <strain evidence="2">Yerkes chimp pedigree #C0471</strain>
    </source>
</reference>
<sequence>MHAVPRGFGKKVRVGVQSCPPLLGPGGPPALLRVLVSAEEPALPGTPRADRVQLLLRHAPQRARHPQLAPTLQPRTERRGLGGGRHRPAGLPAAPDARTAAQRPYGLRAGQYRPAMPAVTVPVAGQPGHDGEGGVHARALRHVEALQAAEGPQAGAALLQRQRPVLPGAEPVPLAAAPVPGLSQRHPPARCRAGFHGSLPAGRHVPPVHRGVPRHLQEPAAVASPQLPGRAARVKRRRLPSAPRGPDRRHPGRPPGAPGR</sequence>
<feature type="region of interest" description="Disordered" evidence="1">
    <location>
        <begin position="216"/>
        <end position="260"/>
    </location>
</feature>
<evidence type="ECO:0000256" key="1">
    <source>
        <dbReference type="SAM" id="MobiDB-lite"/>
    </source>
</evidence>